<proteinExistence type="predicted"/>
<feature type="compositionally biased region" description="Acidic residues" evidence="1">
    <location>
        <begin position="363"/>
        <end position="374"/>
    </location>
</feature>
<feature type="region of interest" description="Disordered" evidence="1">
    <location>
        <begin position="1"/>
        <end position="52"/>
    </location>
</feature>
<dbReference type="Proteomes" id="UP000313359">
    <property type="component" value="Unassembled WGS sequence"/>
</dbReference>
<protein>
    <submittedName>
        <fullName evidence="2">Uncharacterized protein</fullName>
    </submittedName>
</protein>
<reference evidence="2" key="1">
    <citation type="journal article" date="2018" name="Genome Biol. Evol.">
        <title>Genomics and development of Lentinus tigrinus, a white-rot wood-decaying mushroom with dimorphic fruiting bodies.</title>
        <authorList>
            <person name="Wu B."/>
            <person name="Xu Z."/>
            <person name="Knudson A."/>
            <person name="Carlson A."/>
            <person name="Chen N."/>
            <person name="Kovaka S."/>
            <person name="LaButti K."/>
            <person name="Lipzen A."/>
            <person name="Pennachio C."/>
            <person name="Riley R."/>
            <person name="Schakwitz W."/>
            <person name="Umezawa K."/>
            <person name="Ohm R.A."/>
            <person name="Grigoriev I.V."/>
            <person name="Nagy L.G."/>
            <person name="Gibbons J."/>
            <person name="Hibbett D."/>
        </authorList>
    </citation>
    <scope>NUCLEOTIDE SEQUENCE [LARGE SCALE GENOMIC DNA]</scope>
    <source>
        <strain evidence="2">ALCF2SS1-6</strain>
    </source>
</reference>
<dbReference type="EMBL" id="ML122272">
    <property type="protein sequence ID" value="RPD59043.1"/>
    <property type="molecule type" value="Genomic_DNA"/>
</dbReference>
<dbReference type="AlphaFoldDB" id="A0A5C2S5J2"/>
<evidence type="ECO:0000313" key="3">
    <source>
        <dbReference type="Proteomes" id="UP000313359"/>
    </source>
</evidence>
<feature type="compositionally biased region" description="Basic residues" evidence="1">
    <location>
        <begin position="1"/>
        <end position="12"/>
    </location>
</feature>
<feature type="compositionally biased region" description="Polar residues" evidence="1">
    <location>
        <begin position="35"/>
        <end position="45"/>
    </location>
</feature>
<evidence type="ECO:0000313" key="2">
    <source>
        <dbReference type="EMBL" id="RPD59043.1"/>
    </source>
</evidence>
<accession>A0A5C2S5J2</accession>
<keyword evidence="3" id="KW-1185">Reference proteome</keyword>
<evidence type="ECO:0000256" key="1">
    <source>
        <dbReference type="SAM" id="MobiDB-lite"/>
    </source>
</evidence>
<organism evidence="2 3">
    <name type="scientific">Lentinus tigrinus ALCF2SS1-6</name>
    <dbReference type="NCBI Taxonomy" id="1328759"/>
    <lineage>
        <taxon>Eukaryota</taxon>
        <taxon>Fungi</taxon>
        <taxon>Dikarya</taxon>
        <taxon>Basidiomycota</taxon>
        <taxon>Agaricomycotina</taxon>
        <taxon>Agaricomycetes</taxon>
        <taxon>Polyporales</taxon>
        <taxon>Polyporaceae</taxon>
        <taxon>Lentinus</taxon>
    </lineage>
</organism>
<feature type="region of interest" description="Disordered" evidence="1">
    <location>
        <begin position="335"/>
        <end position="374"/>
    </location>
</feature>
<sequence length="374" mass="42746">MVQTRSSKKNTAHRVATGSKSHKALAIPQQKPAKKQTSQDQQAPPTTKLKPLVPAKGRKCVPLARTLLRTVGQHKRWEYFQSHPMVWQFNELYALCKLCYLNARLSRNHCYDREHWDKHCVRCLRRDPKSKEFKKDQRKNKSKWTPQLRRWVSKRPAKEKIIPQDVLQALRRKYLVKENSQTLAAASEEDDRAEDQPGQSQECMVVDTAEALVQSHDLTQTIVDHPISLGDSGPLPTAPSMYPVPPFTFHFEEKLDTAPPQPVLDNNASVLTPLYHRDVDVQARRRQLETSRSCVYRVMTTEELPAVEFLLSFQSGNSQRRNSVDNAFPEPNFTLSPVNWATAPSSGRYQYDSTSADMGQQSDSEDSDMTDEGF</sequence>
<name>A0A5C2S5J2_9APHY</name>
<gene>
    <name evidence="2" type="ORF">L227DRAFT_601689</name>
</gene>
<feature type="compositionally biased region" description="Polar residues" evidence="1">
    <location>
        <begin position="335"/>
        <end position="362"/>
    </location>
</feature>
<dbReference type="OrthoDB" id="10556742at2759"/>